<dbReference type="InterPro" id="IPR006671">
    <property type="entry name" value="Cyclin_N"/>
</dbReference>
<comment type="subcellular location">
    <subcellularLocation>
        <location evidence="1">Membrane</location>
        <topology evidence="1">Multi-pass membrane protein</topology>
    </subcellularLocation>
</comment>
<evidence type="ECO:0000256" key="1">
    <source>
        <dbReference type="ARBA" id="ARBA00004141"/>
    </source>
</evidence>
<protein>
    <recommendedName>
        <fullName evidence="10">ABC transporter domain-containing protein</fullName>
    </recommendedName>
</protein>
<feature type="transmembrane region" description="Helical" evidence="9">
    <location>
        <begin position="988"/>
        <end position="1006"/>
    </location>
</feature>
<dbReference type="Gene3D" id="1.10.472.10">
    <property type="entry name" value="Cyclin-like"/>
    <property type="match status" value="2"/>
</dbReference>
<accession>A0AAF3EWV1</accession>
<dbReference type="PANTHER" id="PTHR48041:SF104">
    <property type="entry name" value="ABC TRANSPORTER DOMAIN-CONTAINING PROTEIN"/>
    <property type="match status" value="1"/>
</dbReference>
<dbReference type="GO" id="GO:0005524">
    <property type="term" value="F:ATP binding"/>
    <property type="evidence" value="ECO:0007669"/>
    <property type="project" value="UniProtKB-KW"/>
</dbReference>
<keyword evidence="11" id="KW-1185">Reference proteome</keyword>
<evidence type="ECO:0000256" key="5">
    <source>
        <dbReference type="ARBA" id="ARBA00022741"/>
    </source>
</evidence>
<organism evidence="11 12">
    <name type="scientific">Mesorhabditis belari</name>
    <dbReference type="NCBI Taxonomy" id="2138241"/>
    <lineage>
        <taxon>Eukaryota</taxon>
        <taxon>Metazoa</taxon>
        <taxon>Ecdysozoa</taxon>
        <taxon>Nematoda</taxon>
        <taxon>Chromadorea</taxon>
        <taxon>Rhabditida</taxon>
        <taxon>Rhabditina</taxon>
        <taxon>Rhabditomorpha</taxon>
        <taxon>Rhabditoidea</taxon>
        <taxon>Rhabditidae</taxon>
        <taxon>Mesorhabditinae</taxon>
        <taxon>Mesorhabditis</taxon>
    </lineage>
</organism>
<dbReference type="GO" id="GO:0005886">
    <property type="term" value="C:plasma membrane"/>
    <property type="evidence" value="ECO:0007669"/>
    <property type="project" value="TreeGrafter"/>
</dbReference>
<keyword evidence="5" id="KW-0547">Nucleotide-binding</keyword>
<evidence type="ECO:0000256" key="8">
    <source>
        <dbReference type="ARBA" id="ARBA00023136"/>
    </source>
</evidence>
<feature type="transmembrane region" description="Helical" evidence="9">
    <location>
        <begin position="1058"/>
        <end position="1080"/>
    </location>
</feature>
<reference evidence="12" key="1">
    <citation type="submission" date="2024-02" db="UniProtKB">
        <authorList>
            <consortium name="WormBaseParasite"/>
        </authorList>
    </citation>
    <scope>IDENTIFICATION</scope>
</reference>
<evidence type="ECO:0000256" key="9">
    <source>
        <dbReference type="SAM" id="Phobius"/>
    </source>
</evidence>
<keyword evidence="4 9" id="KW-0812">Transmembrane</keyword>
<feature type="transmembrane region" description="Helical" evidence="9">
    <location>
        <begin position="1167"/>
        <end position="1191"/>
    </location>
</feature>
<keyword evidence="8 9" id="KW-0472">Membrane</keyword>
<dbReference type="SMART" id="SM00382">
    <property type="entry name" value="AAA"/>
    <property type="match status" value="1"/>
</dbReference>
<dbReference type="Pfam" id="PF01061">
    <property type="entry name" value="ABC2_membrane"/>
    <property type="match status" value="1"/>
</dbReference>
<dbReference type="InterPro" id="IPR027417">
    <property type="entry name" value="P-loop_NTPase"/>
</dbReference>
<dbReference type="Gene3D" id="3.40.50.300">
    <property type="entry name" value="P-loop containing nucleotide triphosphate hydrolases"/>
    <property type="match status" value="1"/>
</dbReference>
<dbReference type="GO" id="GO:0140359">
    <property type="term" value="F:ABC-type transporter activity"/>
    <property type="evidence" value="ECO:0007669"/>
    <property type="project" value="InterPro"/>
</dbReference>
<evidence type="ECO:0000259" key="10">
    <source>
        <dbReference type="PROSITE" id="PS50893"/>
    </source>
</evidence>
<dbReference type="PANTHER" id="PTHR48041">
    <property type="entry name" value="ABC TRANSPORTER G FAMILY MEMBER 28"/>
    <property type="match status" value="1"/>
</dbReference>
<proteinExistence type="inferred from homology"/>
<evidence type="ECO:0000256" key="7">
    <source>
        <dbReference type="ARBA" id="ARBA00022989"/>
    </source>
</evidence>
<dbReference type="InterPro" id="IPR050352">
    <property type="entry name" value="ABCG_transporters"/>
</dbReference>
<evidence type="ECO:0000256" key="3">
    <source>
        <dbReference type="ARBA" id="ARBA00022448"/>
    </source>
</evidence>
<name>A0AAF3EWV1_9BILA</name>
<dbReference type="GO" id="GO:0016887">
    <property type="term" value="F:ATP hydrolysis activity"/>
    <property type="evidence" value="ECO:0007669"/>
    <property type="project" value="InterPro"/>
</dbReference>
<comment type="similarity">
    <text evidence="2">Belongs to the ABC transporter superfamily. ABCG family. Eye pigment precursor importer (TC 3.A.1.204) subfamily.</text>
</comment>
<keyword evidence="6" id="KW-0067">ATP-binding</keyword>
<feature type="domain" description="ABC transporter" evidence="10">
    <location>
        <begin position="582"/>
        <end position="844"/>
    </location>
</feature>
<evidence type="ECO:0000313" key="12">
    <source>
        <dbReference type="WBParaSite" id="MBELARI_LOCUS18647"/>
    </source>
</evidence>
<dbReference type="Pfam" id="PF19055">
    <property type="entry name" value="ABC2_membrane_7"/>
    <property type="match status" value="1"/>
</dbReference>
<dbReference type="InterPro" id="IPR036915">
    <property type="entry name" value="Cyclin-like_sf"/>
</dbReference>
<dbReference type="InterPro" id="IPR003593">
    <property type="entry name" value="AAA+_ATPase"/>
</dbReference>
<dbReference type="InterPro" id="IPR043926">
    <property type="entry name" value="ABCG_dom"/>
</dbReference>
<dbReference type="InterPro" id="IPR013525">
    <property type="entry name" value="ABC2_TM"/>
</dbReference>
<dbReference type="WBParaSite" id="MBELARI_LOCUS18647">
    <property type="protein sequence ID" value="MBELARI_LOCUS18647"/>
    <property type="gene ID" value="MBELARI_LOCUS18647"/>
</dbReference>
<sequence length="1199" mass="136053">MRSNKTETTAVDKERDTEHLLPYSEGKASKKITVWKNLWATSCFHSFLAAQLQKMDGIAAQQHVKVNAGVGIRKRVATDRDIEGLSSKFRRLSLLEFGSERSAVVQSISRKVRSARRSARQSLDSFPTCHVEKNDRRRIEEALFQAHLTSDESAVLSISVAAKEIGNGLRANYGIRTRSMAANLCHLSVNEINKKLEDLVAQIDENRLVQFSSRAGLPLELADVGGKDYAFDIINYFLHNQMPCENVASHFPEIKRAQMVDWIFWISCVVRLPNESYFLAVHLLDKALMIDQSISEMSDVQNRVVMVAAVKVAGRFELGPEYEYEMCGRLKSMVCNDKLQCQEDKINQWESQLLNFFDFAISRKHVLHFLRIFWLLMNDVMSESEKKNGWATVKGLAYIAVAQAPLMNNNPSLVAAAIMRISLHLFYNRRQLPEDKFLQVISSLLHEENQYVPIATNLLNWILSSPGPKYIPTIARVFKANQDHPSKEELEMIACELKNFDNKSGVSFESIPKEFYFLINFVQICSFGQKFFLKMRSNKTETTAVDKERDTEHLLPYSEGEASKKIIVWKDLWATVPVNERPKRINPWRNDEKQMTGKKAVLKNVYGVALPGEILAIMGGSGAGKTTLLNILTNNEQRGVEQSGVVLVNGDEVNVTTMRRMAAFVQQVDLFCGTLTVKEQLLFSASLRMGRGYTRAQRRQRVDKVINEMNLVDCQETMIGIPARTKGISVGEKKRLAFACEQLSLLKCLISLILCFYVLTDPSIFFCDEPTSGLDSFMAQQVVSCLVRLAAQGKTIVTVIHQPSAEVFKMFHKVCFMANGRTAFHGRASDICDFLEAIHDDQIDVPFDSAPADHMIKLLSVEPATKEYDIRRIDRITEAFEKSSHGELLQRIVHGELSGSVRTLQESGNLELEKIPRYSSSFLVQFWTLLKRSLLTCLRDPLLVKVKLFQVVVTALVIGLVNLRVNIRGETIQNIEGVLFNTIRDMNFLFIFPSIIVITAELPVFLREHKARVYSVDSYYWAKSFAELPQYTILPIIYSSIVYWMTGLHEGAGQFFKYIMMCIIQAYVANTMATSGACVFGEEGAAITFMPLLVLPMLVFGGFYIRYEDVPIYFRWITWISWFRFGFEALENNQWTAHGDIKNCTPPCATPNGTEVLISRDMNPDVWVFWMNSGILIAIFVLGRVFGLVALKLRVRFGK</sequence>
<evidence type="ECO:0000313" key="11">
    <source>
        <dbReference type="Proteomes" id="UP000887575"/>
    </source>
</evidence>
<dbReference type="Pfam" id="PF00134">
    <property type="entry name" value="Cyclin_N"/>
    <property type="match status" value="1"/>
</dbReference>
<keyword evidence="7 9" id="KW-1133">Transmembrane helix</keyword>
<dbReference type="PROSITE" id="PS50893">
    <property type="entry name" value="ABC_TRANSPORTER_2"/>
    <property type="match status" value="1"/>
</dbReference>
<dbReference type="SUPFAM" id="SSF52540">
    <property type="entry name" value="P-loop containing nucleoside triphosphate hydrolases"/>
    <property type="match status" value="1"/>
</dbReference>
<dbReference type="InterPro" id="IPR003439">
    <property type="entry name" value="ABC_transporter-like_ATP-bd"/>
</dbReference>
<keyword evidence="3" id="KW-0813">Transport</keyword>
<dbReference type="SUPFAM" id="SSF47954">
    <property type="entry name" value="Cyclin-like"/>
    <property type="match status" value="1"/>
</dbReference>
<feature type="transmembrane region" description="Helical" evidence="9">
    <location>
        <begin position="1028"/>
        <end position="1046"/>
    </location>
</feature>
<evidence type="ECO:0000256" key="2">
    <source>
        <dbReference type="ARBA" id="ARBA00005814"/>
    </source>
</evidence>
<dbReference type="Pfam" id="PF00005">
    <property type="entry name" value="ABC_tran"/>
    <property type="match status" value="1"/>
</dbReference>
<evidence type="ECO:0000256" key="4">
    <source>
        <dbReference type="ARBA" id="ARBA00022692"/>
    </source>
</evidence>
<feature type="transmembrane region" description="Helical" evidence="9">
    <location>
        <begin position="948"/>
        <end position="967"/>
    </location>
</feature>
<evidence type="ECO:0000256" key="6">
    <source>
        <dbReference type="ARBA" id="ARBA00022840"/>
    </source>
</evidence>
<feature type="transmembrane region" description="Helical" evidence="9">
    <location>
        <begin position="1086"/>
        <end position="1105"/>
    </location>
</feature>
<dbReference type="Proteomes" id="UP000887575">
    <property type="component" value="Unassembled WGS sequence"/>
</dbReference>
<dbReference type="AlphaFoldDB" id="A0AAF3EWV1"/>